<feature type="domain" description="NADP-dependent oxidoreductase" evidence="1">
    <location>
        <begin position="22"/>
        <end position="291"/>
    </location>
</feature>
<dbReference type="InterPro" id="IPR050523">
    <property type="entry name" value="AKR_Detox_Biosynth"/>
</dbReference>
<proteinExistence type="predicted"/>
<dbReference type="RefSeq" id="WP_272735338.1">
    <property type="nucleotide sequence ID" value="NZ_CP116942.1"/>
</dbReference>
<protein>
    <submittedName>
        <fullName evidence="2">Aldo/keto reductase</fullName>
    </submittedName>
</protein>
<dbReference type="PANTHER" id="PTHR43364:SF1">
    <property type="entry name" value="OXIDOREDUCTASE YDHF"/>
    <property type="match status" value="1"/>
</dbReference>
<sequence length="304" mass="31219">MADGLVDTAPRALGPGGPEVGPLGFGAWRFTHDDPGRGAEVLEAAVDAGLTLVDTAEVYGLDWGGRGLGSVEEALGRALALRPGLRDRVVLATKGGILPPTPYDSSDLRTAVEGSLRRLGVDHVELYLVHRPDLFTHPEVVADALAGAVADGLVGTVGVSNHTPPQTEALAHHLAARGVPLVATQPELSVVALDPARDGTLDLAARTGMAVLAWSPLAGGRIATGEGLDPALGTLLDELAAREGVDRPSVAVAFALCLPTRPVALLGSQRPERLAALAAAVPTVHLDREDCYRLVVASGGVPLP</sequence>
<keyword evidence="3" id="KW-1185">Reference proteome</keyword>
<name>A0AAF0BSU1_9ACTN</name>
<dbReference type="KEGG" id="ima:PO878_15015"/>
<evidence type="ECO:0000313" key="3">
    <source>
        <dbReference type="Proteomes" id="UP001216390"/>
    </source>
</evidence>
<accession>A0AAF0BSU1</accession>
<dbReference type="GO" id="GO:0005829">
    <property type="term" value="C:cytosol"/>
    <property type="evidence" value="ECO:0007669"/>
    <property type="project" value="TreeGrafter"/>
</dbReference>
<dbReference type="Proteomes" id="UP001216390">
    <property type="component" value="Chromosome"/>
</dbReference>
<gene>
    <name evidence="2" type="ORF">PO878_15015</name>
</gene>
<dbReference type="InterPro" id="IPR023210">
    <property type="entry name" value="NADP_OxRdtase_dom"/>
</dbReference>
<evidence type="ECO:0000259" key="1">
    <source>
        <dbReference type="Pfam" id="PF00248"/>
    </source>
</evidence>
<dbReference type="InterPro" id="IPR036812">
    <property type="entry name" value="NAD(P)_OxRdtase_dom_sf"/>
</dbReference>
<dbReference type="EMBL" id="CP116942">
    <property type="protein sequence ID" value="WCO65812.1"/>
    <property type="molecule type" value="Genomic_DNA"/>
</dbReference>
<evidence type="ECO:0000313" key="2">
    <source>
        <dbReference type="EMBL" id="WCO65812.1"/>
    </source>
</evidence>
<dbReference type="PANTHER" id="PTHR43364">
    <property type="entry name" value="NADH-SPECIFIC METHYLGLYOXAL REDUCTASE-RELATED"/>
    <property type="match status" value="1"/>
</dbReference>
<dbReference type="AlphaFoldDB" id="A0AAF0BSU1"/>
<reference evidence="2" key="1">
    <citation type="submission" date="2023-01" db="EMBL/GenBank/DDBJ databases">
        <title>The diversity of Class Acidimicrobiia in South China Sea sediment environments and the proposal of Iamia marina sp. nov., a novel species of the genus Iamia.</title>
        <authorList>
            <person name="He Y."/>
            <person name="Tian X."/>
        </authorList>
    </citation>
    <scope>NUCLEOTIDE SEQUENCE</scope>
    <source>
        <strain evidence="2">DSM 19957</strain>
    </source>
</reference>
<dbReference type="Gene3D" id="3.20.20.100">
    <property type="entry name" value="NADP-dependent oxidoreductase domain"/>
    <property type="match status" value="1"/>
</dbReference>
<organism evidence="2 3">
    <name type="scientific">Iamia majanohamensis</name>
    <dbReference type="NCBI Taxonomy" id="467976"/>
    <lineage>
        <taxon>Bacteria</taxon>
        <taxon>Bacillati</taxon>
        <taxon>Actinomycetota</taxon>
        <taxon>Acidimicrobiia</taxon>
        <taxon>Acidimicrobiales</taxon>
        <taxon>Iamiaceae</taxon>
        <taxon>Iamia</taxon>
    </lineage>
</organism>
<dbReference type="SUPFAM" id="SSF51430">
    <property type="entry name" value="NAD(P)-linked oxidoreductase"/>
    <property type="match status" value="1"/>
</dbReference>
<dbReference type="Pfam" id="PF00248">
    <property type="entry name" value="Aldo_ket_red"/>
    <property type="match status" value="1"/>
</dbReference>